<evidence type="ECO:0000313" key="2">
    <source>
        <dbReference type="EMBL" id="RKH61434.1"/>
    </source>
</evidence>
<organism evidence="2 3">
    <name type="scientific">Corallococcus aberystwythensis</name>
    <dbReference type="NCBI Taxonomy" id="2316722"/>
    <lineage>
        <taxon>Bacteria</taxon>
        <taxon>Pseudomonadati</taxon>
        <taxon>Myxococcota</taxon>
        <taxon>Myxococcia</taxon>
        <taxon>Myxococcales</taxon>
        <taxon>Cystobacterineae</taxon>
        <taxon>Myxococcaceae</taxon>
        <taxon>Corallococcus</taxon>
    </lineage>
</organism>
<accession>A0A3A8QDY6</accession>
<evidence type="ECO:0000256" key="1">
    <source>
        <dbReference type="SAM" id="MobiDB-lite"/>
    </source>
</evidence>
<evidence type="ECO:0000313" key="3">
    <source>
        <dbReference type="Proteomes" id="UP000267003"/>
    </source>
</evidence>
<reference evidence="3" key="1">
    <citation type="submission" date="2018-09" db="EMBL/GenBank/DDBJ databases">
        <authorList>
            <person name="Livingstone P.G."/>
            <person name="Whitworth D.E."/>
        </authorList>
    </citation>
    <scope>NUCLEOTIDE SEQUENCE [LARGE SCALE GENOMIC DNA]</scope>
    <source>
        <strain evidence="3">AB050A</strain>
    </source>
</reference>
<gene>
    <name evidence="2" type="ORF">D7W81_23940</name>
</gene>
<feature type="region of interest" description="Disordered" evidence="1">
    <location>
        <begin position="30"/>
        <end position="72"/>
    </location>
</feature>
<feature type="compositionally biased region" description="Low complexity" evidence="1">
    <location>
        <begin position="30"/>
        <end position="50"/>
    </location>
</feature>
<keyword evidence="3" id="KW-1185">Reference proteome</keyword>
<name>A0A3A8QDY6_9BACT</name>
<protein>
    <submittedName>
        <fullName evidence="2">Uncharacterized protein</fullName>
    </submittedName>
</protein>
<sequence>MKAQNAQTTARPASSAELAVLAALKAVVPTPAAPAASTTGGTARATFTAALPQQTGPASDLMPPSTNPPRNERLERAVRDAVTRTQQENIPLPNVTERNELYALAQKMRNEGCLDVKQIEDALVAKLREKVDGPSQPRTKAELDAVIDKAFKRVYDNDTRPTTESEKAQFREIAQELAAKGGDAKSLLYGLSEKIRQVKDWGGKPGDPGVIKAAIDKGFDRVFEGKRKPSSAEYAEFTKMAEEMAKKGSSSQDIMYAVAEKMRAGESTGGAPANSPQVIDDAIDKAFKRVYENDARPTTESEKATYRAFAKDLADKGMGPKDVMYAVSEKVRQIKDWGGKPDDPKAIKASIDKAFERVFDGKRTPTPAEYTEYTALAKKMVESGSGSQDIMYSIAEKLRSEKDFGKTPSAEGIVNTAFQNVLEGSYRAPRPREMDAWKKVADDLLKKGMSPKDVLLEIRTQLRVALYNA</sequence>
<dbReference type="EMBL" id="RAWK01000150">
    <property type="protein sequence ID" value="RKH61434.1"/>
    <property type="molecule type" value="Genomic_DNA"/>
</dbReference>
<comment type="caution">
    <text evidence="2">The sequence shown here is derived from an EMBL/GenBank/DDBJ whole genome shotgun (WGS) entry which is preliminary data.</text>
</comment>
<proteinExistence type="predicted"/>
<dbReference type="Proteomes" id="UP000267003">
    <property type="component" value="Unassembled WGS sequence"/>
</dbReference>
<dbReference type="AlphaFoldDB" id="A0A3A8QDY6"/>